<reference evidence="1" key="1">
    <citation type="submission" date="2023-09" db="UniProtKB">
        <authorList>
            <consortium name="Ensembl"/>
        </authorList>
    </citation>
    <scope>IDENTIFICATION</scope>
</reference>
<dbReference type="AlphaFoldDB" id="A0A3B4H7L7"/>
<dbReference type="GeneTree" id="ENSGT00940000178507"/>
<organism evidence="1">
    <name type="scientific">Pundamilia nyererei</name>
    <dbReference type="NCBI Taxonomy" id="303518"/>
    <lineage>
        <taxon>Eukaryota</taxon>
        <taxon>Metazoa</taxon>
        <taxon>Chordata</taxon>
        <taxon>Craniata</taxon>
        <taxon>Vertebrata</taxon>
        <taxon>Euteleostomi</taxon>
        <taxon>Actinopterygii</taxon>
        <taxon>Neopterygii</taxon>
        <taxon>Teleostei</taxon>
        <taxon>Neoteleostei</taxon>
        <taxon>Acanthomorphata</taxon>
        <taxon>Ovalentaria</taxon>
        <taxon>Cichlomorphae</taxon>
        <taxon>Cichliformes</taxon>
        <taxon>Cichlidae</taxon>
        <taxon>African cichlids</taxon>
        <taxon>Pseudocrenilabrinae</taxon>
        <taxon>Haplochromini</taxon>
        <taxon>Pundamilia</taxon>
    </lineage>
</organism>
<accession>A0A3B4H7L7</accession>
<name>A0A3B4H7L7_9CICH</name>
<sequence>ITREASFRALEAFISPSASSIPLITLALASRLASASAAMARCMASSRASCRVTSNIKHSSHSYSLINNKSNTLYSTVRKPVASTCSSILLVAKKKSVL</sequence>
<proteinExistence type="predicted"/>
<protein>
    <submittedName>
        <fullName evidence="1">Uncharacterized protein</fullName>
    </submittedName>
</protein>
<evidence type="ECO:0000313" key="1">
    <source>
        <dbReference type="Ensembl" id="ENSPNYP00000031205.1"/>
    </source>
</evidence>
<dbReference type="Ensembl" id="ENSPNYT00000031956.1">
    <property type="protein sequence ID" value="ENSPNYP00000031205.1"/>
    <property type="gene ID" value="ENSPNYG00000023526.1"/>
</dbReference>